<dbReference type="EMBL" id="CP104396">
    <property type="protein sequence ID" value="UXC64456.1"/>
    <property type="molecule type" value="Genomic_DNA"/>
</dbReference>
<protein>
    <submittedName>
        <fullName evidence="2">Flavodoxin</fullName>
    </submittedName>
</protein>
<dbReference type="GO" id="GO:0009055">
    <property type="term" value="F:electron transfer activity"/>
    <property type="evidence" value="ECO:0007669"/>
    <property type="project" value="InterPro"/>
</dbReference>
<evidence type="ECO:0000313" key="3">
    <source>
        <dbReference type="Proteomes" id="UP001058429"/>
    </source>
</evidence>
<organism evidence="2 3">
    <name type="scientific">Ligilactobacillus agilis</name>
    <dbReference type="NCBI Taxonomy" id="1601"/>
    <lineage>
        <taxon>Bacteria</taxon>
        <taxon>Bacillati</taxon>
        <taxon>Bacillota</taxon>
        <taxon>Bacilli</taxon>
        <taxon>Lactobacillales</taxon>
        <taxon>Lactobacillaceae</taxon>
        <taxon>Ligilactobacillus</taxon>
    </lineage>
</organism>
<dbReference type="GO" id="GO:0016651">
    <property type="term" value="F:oxidoreductase activity, acting on NAD(P)H"/>
    <property type="evidence" value="ECO:0007669"/>
    <property type="project" value="UniProtKB-ARBA"/>
</dbReference>
<dbReference type="Pfam" id="PF12682">
    <property type="entry name" value="Flavodoxin_4"/>
    <property type="match status" value="1"/>
</dbReference>
<dbReference type="PANTHER" id="PTHR39201:SF1">
    <property type="entry name" value="FLAVODOXIN-LIKE DOMAIN-CONTAINING PROTEIN"/>
    <property type="match status" value="1"/>
</dbReference>
<dbReference type="RefSeq" id="WP_167589295.1">
    <property type="nucleotide sequence ID" value="NZ_CP104396.1"/>
</dbReference>
<dbReference type="PANTHER" id="PTHR39201">
    <property type="entry name" value="EXPORTED PROTEIN-RELATED"/>
    <property type="match status" value="1"/>
</dbReference>
<name>A0A9Q9MQF3_9LACO</name>
<dbReference type="AlphaFoldDB" id="A0A9Q9MQF3"/>
<dbReference type="SUPFAM" id="SSF52218">
    <property type="entry name" value="Flavoproteins"/>
    <property type="match status" value="1"/>
</dbReference>
<feature type="domain" description="Flavodoxin-like" evidence="1">
    <location>
        <begin position="19"/>
        <end position="185"/>
    </location>
</feature>
<dbReference type="InterPro" id="IPR008254">
    <property type="entry name" value="Flavodoxin/NO_synth"/>
</dbReference>
<gene>
    <name evidence="2" type="ORF">N4562_02480</name>
</gene>
<evidence type="ECO:0000259" key="1">
    <source>
        <dbReference type="PROSITE" id="PS50902"/>
    </source>
</evidence>
<accession>A0A9Q9MQF3</accession>
<dbReference type="GO" id="GO:0010181">
    <property type="term" value="F:FMN binding"/>
    <property type="evidence" value="ECO:0007669"/>
    <property type="project" value="InterPro"/>
</dbReference>
<evidence type="ECO:0000313" key="2">
    <source>
        <dbReference type="EMBL" id="UXC64456.1"/>
    </source>
</evidence>
<dbReference type="PROSITE" id="PS50902">
    <property type="entry name" value="FLAVODOXIN_LIKE"/>
    <property type="match status" value="1"/>
</dbReference>
<dbReference type="GeneID" id="75136683"/>
<proteinExistence type="predicted"/>
<sequence>MVNKLIVDNEVAAKKADRTLIIYYSRTGNTKAVAEIIQQQVGGKLIQLKTKQARPTIYRQEVEQNVVEQENNVLPELATKITDFSKYDRIFIGAPTWNMALPQAVVTFLDSYDFKDKTVIPFNTNGGYGAGSTFRQIKTLAKGAKVLEGYSVKGGEEIYGRNLVIKGSYKTKVSNQVKVWLRKIKQAR</sequence>
<reference evidence="2" key="1">
    <citation type="submission" date="2022-09" db="EMBL/GenBank/DDBJ databases">
        <title>Complete genome of Ligilactobacillus agilis AM_LB6, isolated from chicken feces.</title>
        <authorList>
            <person name="den Bakker H.C."/>
            <person name="Mann A."/>
        </authorList>
    </citation>
    <scope>NUCLEOTIDE SEQUENCE</scope>
    <source>
        <strain evidence="2">AM_LB6</strain>
    </source>
</reference>
<dbReference type="InterPro" id="IPR001226">
    <property type="entry name" value="Flavodoxin_CS"/>
</dbReference>
<dbReference type="Proteomes" id="UP001058429">
    <property type="component" value="Chromosome"/>
</dbReference>
<dbReference type="Gene3D" id="3.40.50.360">
    <property type="match status" value="1"/>
</dbReference>
<dbReference type="PROSITE" id="PS00201">
    <property type="entry name" value="FLAVODOXIN"/>
    <property type="match status" value="1"/>
</dbReference>
<dbReference type="InterPro" id="IPR029039">
    <property type="entry name" value="Flavoprotein-like_sf"/>
</dbReference>